<feature type="compositionally biased region" description="Basic and acidic residues" evidence="1">
    <location>
        <begin position="29"/>
        <end position="45"/>
    </location>
</feature>
<protein>
    <submittedName>
        <fullName evidence="2">Uncharacterized protein</fullName>
    </submittedName>
</protein>
<feature type="region of interest" description="Disordered" evidence="1">
    <location>
        <begin position="1"/>
        <end position="107"/>
    </location>
</feature>
<sequence>MGNDKQIPDDDTQMAIESSGEDAVGTAEDPAKRPEPVPDEDRPVDPADDGSGTAPDADRPVPEPVSDGDAVAGNPDSASPAEPDLPADVGPDAVPPANAESNEYDKE</sequence>
<dbReference type="RefSeq" id="WP_305028211.1">
    <property type="nucleotide sequence ID" value="NZ_JAUQTA010000001.1"/>
</dbReference>
<keyword evidence="3" id="KW-1185">Reference proteome</keyword>
<comment type="caution">
    <text evidence="2">The sequence shown here is derived from an EMBL/GenBank/DDBJ whole genome shotgun (WGS) entry which is preliminary data.</text>
</comment>
<name>A0ABT9B3M9_9ACTN</name>
<reference evidence="2 3" key="1">
    <citation type="submission" date="2023-07" db="EMBL/GenBank/DDBJ databases">
        <title>Nocardioides sp. nov WY-20 isolated from soil.</title>
        <authorList>
            <person name="Liu B."/>
            <person name="Wan Y."/>
        </authorList>
    </citation>
    <scope>NUCLEOTIDE SEQUENCE [LARGE SCALE GENOMIC DNA]</scope>
    <source>
        <strain evidence="2 3">WY-20</strain>
    </source>
</reference>
<gene>
    <name evidence="2" type="ORF">Q5722_10810</name>
</gene>
<feature type="compositionally biased region" description="Low complexity" evidence="1">
    <location>
        <begin position="84"/>
        <end position="97"/>
    </location>
</feature>
<accession>A0ABT9B3M9</accession>
<evidence type="ECO:0000313" key="3">
    <source>
        <dbReference type="Proteomes" id="UP001233314"/>
    </source>
</evidence>
<evidence type="ECO:0000313" key="2">
    <source>
        <dbReference type="EMBL" id="MDO7868858.1"/>
    </source>
</evidence>
<evidence type="ECO:0000256" key="1">
    <source>
        <dbReference type="SAM" id="MobiDB-lite"/>
    </source>
</evidence>
<dbReference type="Proteomes" id="UP001233314">
    <property type="component" value="Unassembled WGS sequence"/>
</dbReference>
<dbReference type="EMBL" id="JAUQTA010000001">
    <property type="protein sequence ID" value="MDO7868858.1"/>
    <property type="molecule type" value="Genomic_DNA"/>
</dbReference>
<proteinExistence type="predicted"/>
<organism evidence="2 3">
    <name type="scientific">Nocardioides jiangxiensis</name>
    <dbReference type="NCBI Taxonomy" id="3064524"/>
    <lineage>
        <taxon>Bacteria</taxon>
        <taxon>Bacillati</taxon>
        <taxon>Actinomycetota</taxon>
        <taxon>Actinomycetes</taxon>
        <taxon>Propionibacteriales</taxon>
        <taxon>Nocardioidaceae</taxon>
        <taxon>Nocardioides</taxon>
    </lineage>
</organism>